<evidence type="ECO:0000256" key="3">
    <source>
        <dbReference type="ARBA" id="ARBA00023172"/>
    </source>
</evidence>
<gene>
    <name evidence="6" type="ORF">METZ01_LOCUS274307</name>
</gene>
<dbReference type="AlphaFoldDB" id="A0A382KD71"/>
<comment type="similarity">
    <text evidence="1">Belongs to the 'phage' integrase family.</text>
</comment>
<dbReference type="GO" id="GO:0015074">
    <property type="term" value="P:DNA integration"/>
    <property type="evidence" value="ECO:0007669"/>
    <property type="project" value="InterPro"/>
</dbReference>
<keyword evidence="2" id="KW-0238">DNA-binding</keyword>
<dbReference type="InterPro" id="IPR044068">
    <property type="entry name" value="CB"/>
</dbReference>
<dbReference type="Gene3D" id="1.10.150.130">
    <property type="match status" value="1"/>
</dbReference>
<accession>A0A382KD71</accession>
<sequence length="328" mass="37904">MANFEKRITKEGKTVVRVRVRLKGFPVETATFDRLTDAKRWASKIETDIREGRHFKTTEAKRHTLGELIDRYLRDTLPKKSEAMQRDQWRHLTWWKNQVGDRLLADVTPSLLAEYRDRLSKGEGRPRSPATVVRYMAALSHAFTIAVKEWEWINDSPLRRVLKPKEPRGRVRFLSDDERKILLVSCKQNKAQYLYPLVVLALSTGARRGELLGLTWGDIDLKRKVAILHKTKNEERRALPLAGHALDCVEKLAEIRRIDTNLLFPDETGKKPVEIRPAWERVLKESKIEDFKFHDLRHSAASYLAMSGASLAEIAEGLGHKTLQMVKR</sequence>
<feature type="domain" description="Core-binding (CB)" evidence="5">
    <location>
        <begin position="63"/>
        <end position="147"/>
    </location>
</feature>
<organism evidence="6">
    <name type="scientific">marine metagenome</name>
    <dbReference type="NCBI Taxonomy" id="408172"/>
    <lineage>
        <taxon>unclassified sequences</taxon>
        <taxon>metagenomes</taxon>
        <taxon>ecological metagenomes</taxon>
    </lineage>
</organism>
<reference evidence="6" key="1">
    <citation type="submission" date="2018-05" db="EMBL/GenBank/DDBJ databases">
        <authorList>
            <person name="Lanie J.A."/>
            <person name="Ng W.-L."/>
            <person name="Kazmierczak K.M."/>
            <person name="Andrzejewski T.M."/>
            <person name="Davidsen T.M."/>
            <person name="Wayne K.J."/>
            <person name="Tettelin H."/>
            <person name="Glass J.I."/>
            <person name="Rusch D."/>
            <person name="Podicherti R."/>
            <person name="Tsui H.-C.T."/>
            <person name="Winkler M.E."/>
        </authorList>
    </citation>
    <scope>NUCLEOTIDE SEQUENCE</scope>
</reference>
<proteinExistence type="inferred from homology"/>
<name>A0A382KD71_9ZZZZ</name>
<evidence type="ECO:0000256" key="2">
    <source>
        <dbReference type="ARBA" id="ARBA00023125"/>
    </source>
</evidence>
<dbReference type="PROSITE" id="PS51898">
    <property type="entry name" value="TYR_RECOMBINASE"/>
    <property type="match status" value="1"/>
</dbReference>
<dbReference type="InterPro" id="IPR013762">
    <property type="entry name" value="Integrase-like_cat_sf"/>
</dbReference>
<dbReference type="SUPFAM" id="SSF56349">
    <property type="entry name" value="DNA breaking-rejoining enzymes"/>
    <property type="match status" value="1"/>
</dbReference>
<evidence type="ECO:0000259" key="5">
    <source>
        <dbReference type="PROSITE" id="PS51900"/>
    </source>
</evidence>
<dbReference type="InterPro" id="IPR011010">
    <property type="entry name" value="DNA_brk_join_enz"/>
</dbReference>
<protein>
    <recommendedName>
        <fullName evidence="7">Tyr recombinase domain-containing protein</fullName>
    </recommendedName>
</protein>
<dbReference type="InterPro" id="IPR050090">
    <property type="entry name" value="Tyrosine_recombinase_XerCD"/>
</dbReference>
<dbReference type="PROSITE" id="PS51900">
    <property type="entry name" value="CB"/>
    <property type="match status" value="1"/>
</dbReference>
<dbReference type="CDD" id="cd00796">
    <property type="entry name" value="INT_Rci_Hp1_C"/>
    <property type="match status" value="1"/>
</dbReference>
<dbReference type="InterPro" id="IPR002104">
    <property type="entry name" value="Integrase_catalytic"/>
</dbReference>
<evidence type="ECO:0000256" key="1">
    <source>
        <dbReference type="ARBA" id="ARBA00008857"/>
    </source>
</evidence>
<evidence type="ECO:0008006" key="7">
    <source>
        <dbReference type="Google" id="ProtNLM"/>
    </source>
</evidence>
<dbReference type="Gene3D" id="1.10.443.10">
    <property type="entry name" value="Intergrase catalytic core"/>
    <property type="match status" value="1"/>
</dbReference>
<evidence type="ECO:0000259" key="4">
    <source>
        <dbReference type="PROSITE" id="PS51898"/>
    </source>
</evidence>
<keyword evidence="3" id="KW-0233">DNA recombination</keyword>
<dbReference type="PANTHER" id="PTHR30349:SF64">
    <property type="entry name" value="PROPHAGE INTEGRASE INTD-RELATED"/>
    <property type="match status" value="1"/>
</dbReference>
<dbReference type="InterPro" id="IPR010998">
    <property type="entry name" value="Integrase_recombinase_N"/>
</dbReference>
<feature type="non-terminal residue" evidence="6">
    <location>
        <position position="328"/>
    </location>
</feature>
<dbReference type="EMBL" id="UINC01079445">
    <property type="protein sequence ID" value="SVC21453.1"/>
    <property type="molecule type" value="Genomic_DNA"/>
</dbReference>
<feature type="domain" description="Tyr recombinase" evidence="4">
    <location>
        <begin position="169"/>
        <end position="328"/>
    </location>
</feature>
<dbReference type="GO" id="GO:0006310">
    <property type="term" value="P:DNA recombination"/>
    <property type="evidence" value="ECO:0007669"/>
    <property type="project" value="UniProtKB-KW"/>
</dbReference>
<evidence type="ECO:0000313" key="6">
    <source>
        <dbReference type="EMBL" id="SVC21453.1"/>
    </source>
</evidence>
<dbReference type="PANTHER" id="PTHR30349">
    <property type="entry name" value="PHAGE INTEGRASE-RELATED"/>
    <property type="match status" value="1"/>
</dbReference>
<dbReference type="Pfam" id="PF00589">
    <property type="entry name" value="Phage_integrase"/>
    <property type="match status" value="1"/>
</dbReference>
<dbReference type="GO" id="GO:0003677">
    <property type="term" value="F:DNA binding"/>
    <property type="evidence" value="ECO:0007669"/>
    <property type="project" value="UniProtKB-KW"/>
</dbReference>